<dbReference type="SUPFAM" id="SSF101215">
    <property type="entry name" value="KaiA/RbsU domain"/>
    <property type="match status" value="1"/>
</dbReference>
<evidence type="ECO:0000313" key="5">
    <source>
        <dbReference type="Proteomes" id="UP000607281"/>
    </source>
</evidence>
<dbReference type="RefSeq" id="WP_190405950.1">
    <property type="nucleotide sequence ID" value="NZ_JACJRF010000005.1"/>
</dbReference>
<dbReference type="Gene3D" id="1.10.1240.30">
    <property type="entry name" value="KaiA/RbsU domain"/>
    <property type="match status" value="1"/>
</dbReference>
<dbReference type="InterPro" id="IPR017944">
    <property type="entry name" value="KaiA/RbsU_helical_domain_sf"/>
</dbReference>
<proteinExistence type="predicted"/>
<dbReference type="SMART" id="SM01247">
    <property type="entry name" value="KaiA"/>
    <property type="match status" value="1"/>
</dbReference>
<feature type="domain" description="KaiA C-terminal" evidence="3">
    <location>
        <begin position="85"/>
        <end position="194"/>
    </location>
</feature>
<evidence type="ECO:0000313" key="4">
    <source>
        <dbReference type="EMBL" id="MBD2343481.1"/>
    </source>
</evidence>
<reference evidence="4 5" key="1">
    <citation type="journal article" date="2020" name="ISME J.">
        <title>Comparative genomics reveals insights into cyanobacterial evolution and habitat adaptation.</title>
        <authorList>
            <person name="Chen M.Y."/>
            <person name="Teng W.K."/>
            <person name="Zhao L."/>
            <person name="Hu C.X."/>
            <person name="Zhou Y.K."/>
            <person name="Han B.P."/>
            <person name="Song L.R."/>
            <person name="Shu W.S."/>
        </authorList>
    </citation>
    <scope>NUCLEOTIDE SEQUENCE [LARGE SCALE GENOMIC DNA]</scope>
    <source>
        <strain evidence="4 5">FACHB-260</strain>
    </source>
</reference>
<dbReference type="Pfam" id="PF07688">
    <property type="entry name" value="KaiA"/>
    <property type="match status" value="1"/>
</dbReference>
<keyword evidence="5" id="KW-1185">Reference proteome</keyword>
<evidence type="ECO:0000256" key="1">
    <source>
        <dbReference type="ARBA" id="ARBA00023108"/>
    </source>
</evidence>
<evidence type="ECO:0000256" key="2">
    <source>
        <dbReference type="ARBA" id="ARBA00034852"/>
    </source>
</evidence>
<protein>
    <recommendedName>
        <fullName evidence="2">Circadian clock oscillator protein KaiA</fullName>
    </recommendedName>
</protein>
<dbReference type="InterPro" id="IPR020856">
    <property type="entry name" value="Circadian_clock_protein_KaiA_C"/>
</dbReference>
<dbReference type="InterPro" id="IPR011648">
    <property type="entry name" value="Circadian_clock_KaiA"/>
</dbReference>
<dbReference type="EMBL" id="JACJRF010000005">
    <property type="protein sequence ID" value="MBD2343481.1"/>
    <property type="molecule type" value="Genomic_DNA"/>
</dbReference>
<name>A0ABR8CL45_9NOST</name>
<sequence length="197" mass="23014">MLLLILIFQPDVKENLDHPSKLATNAVLSGCLWVFRWSRNLALWLLALVAATSTRIYHLQQWLQPETNGKFTIKFPHLYICQKQKAQQVCQHMTQEVDRQVLLQQLKSDYRQILLSYFTTDKALKEKIDKFINAVFCANIPVPEIIEIHMELIDEFSKHLRLEGRSDETLMDYRLTLIDILAHLCETYRGAILSSRS</sequence>
<dbReference type="Proteomes" id="UP000607281">
    <property type="component" value="Unassembled WGS sequence"/>
</dbReference>
<organism evidence="4 5">
    <name type="scientific">Anabaena subtropica FACHB-260</name>
    <dbReference type="NCBI Taxonomy" id="2692884"/>
    <lineage>
        <taxon>Bacteria</taxon>
        <taxon>Bacillati</taxon>
        <taxon>Cyanobacteriota</taxon>
        <taxon>Cyanophyceae</taxon>
        <taxon>Nostocales</taxon>
        <taxon>Nostocaceae</taxon>
        <taxon>Anabaena</taxon>
    </lineage>
</organism>
<comment type="caution">
    <text evidence="4">The sequence shown here is derived from an EMBL/GenBank/DDBJ whole genome shotgun (WGS) entry which is preliminary data.</text>
</comment>
<evidence type="ECO:0000259" key="3">
    <source>
        <dbReference type="PROSITE" id="PS51431"/>
    </source>
</evidence>
<dbReference type="PROSITE" id="PS51431">
    <property type="entry name" value="KAIA_C"/>
    <property type="match status" value="1"/>
</dbReference>
<gene>
    <name evidence="4" type="ORF">H6G18_04870</name>
</gene>
<keyword evidence="1" id="KW-0090">Biological rhythms</keyword>
<accession>A0ABR8CL45</accession>